<dbReference type="Pfam" id="PF15165">
    <property type="entry name" value="REC114-like"/>
    <property type="match status" value="1"/>
</dbReference>
<dbReference type="Ensembl" id="ENSNMLT00000046638.1">
    <property type="protein sequence ID" value="ENSNMLP00000041980.1"/>
    <property type="gene ID" value="ENSNMLG00000025618.1"/>
</dbReference>
<evidence type="ECO:0000313" key="1">
    <source>
        <dbReference type="Ensembl" id="ENSNMLP00000041980.1"/>
    </source>
</evidence>
<proteinExistence type="predicted"/>
<keyword evidence="2" id="KW-1185">Reference proteome</keyword>
<name>A0A8C6WZ10_9GOBI</name>
<organism evidence="1 2">
    <name type="scientific">Neogobius melanostomus</name>
    <name type="common">round goby</name>
    <dbReference type="NCBI Taxonomy" id="47308"/>
    <lineage>
        <taxon>Eukaryota</taxon>
        <taxon>Metazoa</taxon>
        <taxon>Chordata</taxon>
        <taxon>Craniata</taxon>
        <taxon>Vertebrata</taxon>
        <taxon>Euteleostomi</taxon>
        <taxon>Actinopterygii</taxon>
        <taxon>Neopterygii</taxon>
        <taxon>Teleostei</taxon>
        <taxon>Neoteleostei</taxon>
        <taxon>Acanthomorphata</taxon>
        <taxon>Gobiaria</taxon>
        <taxon>Gobiiformes</taxon>
        <taxon>Gobioidei</taxon>
        <taxon>Gobiidae</taxon>
        <taxon>Benthophilinae</taxon>
        <taxon>Neogobiini</taxon>
        <taxon>Neogobius</taxon>
    </lineage>
</organism>
<accession>A0A8C6WZ10</accession>
<dbReference type="InterPro" id="IPR029168">
    <property type="entry name" value="REC114L"/>
</dbReference>
<sequence>MAANQKWKLRRCARYTPHAKDKTTIPWKVYEGSEKSPIYLTILDSGYLLVMQGQESLDTVHLMSSGDNIKVNQKSDNLLFRFTLKGEIRMTRLQFQAKNKEEASKMCASALKKVMEYLPCACLEGTPQPPTQTHSETHAIQRGNNVRHEHQPVQGVLPMKKLAQYFLGEAALTLPEVYHHSNLTHGEFEPILRVFLLDPSFHAFVEKVEGELKTLMQK</sequence>
<evidence type="ECO:0000313" key="2">
    <source>
        <dbReference type="Proteomes" id="UP000694523"/>
    </source>
</evidence>
<dbReference type="PANTHER" id="PTHR34921">
    <property type="entry name" value="MEIOTIC RECOMBINATION PROTEIN REC114"/>
    <property type="match status" value="1"/>
</dbReference>
<dbReference type="PANTHER" id="PTHR34921:SF1">
    <property type="entry name" value="MEIOTIC RECOMBINATION PROTEIN REC114"/>
    <property type="match status" value="1"/>
</dbReference>
<evidence type="ECO:0008006" key="3">
    <source>
        <dbReference type="Google" id="ProtNLM"/>
    </source>
</evidence>
<protein>
    <recommendedName>
        <fullName evidence="3">Meiotic recombination protein REC114</fullName>
    </recommendedName>
</protein>
<dbReference type="Proteomes" id="UP000694523">
    <property type="component" value="Unplaced"/>
</dbReference>
<dbReference type="AlphaFoldDB" id="A0A8C6WZ10"/>
<reference evidence="1" key="1">
    <citation type="submission" date="2025-08" db="UniProtKB">
        <authorList>
            <consortium name="Ensembl"/>
        </authorList>
    </citation>
    <scope>IDENTIFICATION</scope>
</reference>
<reference evidence="1" key="2">
    <citation type="submission" date="2025-09" db="UniProtKB">
        <authorList>
            <consortium name="Ensembl"/>
        </authorList>
    </citation>
    <scope>IDENTIFICATION</scope>
</reference>